<dbReference type="Proteomes" id="UP001501081">
    <property type="component" value="Unassembled WGS sequence"/>
</dbReference>
<dbReference type="SUPFAM" id="SSF52833">
    <property type="entry name" value="Thioredoxin-like"/>
    <property type="match status" value="1"/>
</dbReference>
<dbReference type="Gene3D" id="3.40.30.10">
    <property type="entry name" value="Glutaredoxin"/>
    <property type="match status" value="1"/>
</dbReference>
<accession>A0ABP7P3L4</accession>
<gene>
    <name evidence="2" type="ORF">GCM10022246_10800</name>
</gene>
<sequence>MRPISIKKTLILVSILAIPGFLFFYLLPKFAKNRYKSLPIYGEKIVAKTFHSVKGKQIPDTIYHTVPDFSLVNQENETINWTSLKGKIVILNLFYRESSLKDVNKNVKSIADGYQKNPLIRFLSLSVNPKDNPSNLKDLVSSLEAKSGKWDILSGDTLLTYPFIRHGLLLDMIYHEEAGETKFIYGNKIILLDNQHRIRGYYEPTNPDALAKLDDEIKVLVAEDLRNLKDGR</sequence>
<evidence type="ECO:0008006" key="4">
    <source>
        <dbReference type="Google" id="ProtNLM"/>
    </source>
</evidence>
<name>A0ABP7P3L4_9SPHI</name>
<reference evidence="3" key="1">
    <citation type="journal article" date="2019" name="Int. J. Syst. Evol. Microbiol.">
        <title>The Global Catalogue of Microorganisms (GCM) 10K type strain sequencing project: providing services to taxonomists for standard genome sequencing and annotation.</title>
        <authorList>
            <consortium name="The Broad Institute Genomics Platform"/>
            <consortium name="The Broad Institute Genome Sequencing Center for Infectious Disease"/>
            <person name="Wu L."/>
            <person name="Ma J."/>
        </authorList>
    </citation>
    <scope>NUCLEOTIDE SEQUENCE [LARGE SCALE GENOMIC DNA]</scope>
    <source>
        <strain evidence="3">JCM 17338</strain>
    </source>
</reference>
<comment type="caution">
    <text evidence="2">The sequence shown here is derived from an EMBL/GenBank/DDBJ whole genome shotgun (WGS) entry which is preliminary data.</text>
</comment>
<dbReference type="InterPro" id="IPR036249">
    <property type="entry name" value="Thioredoxin-like_sf"/>
</dbReference>
<keyword evidence="1" id="KW-0472">Membrane</keyword>
<keyword evidence="3" id="KW-1185">Reference proteome</keyword>
<feature type="transmembrane region" description="Helical" evidence="1">
    <location>
        <begin position="9"/>
        <end position="27"/>
    </location>
</feature>
<evidence type="ECO:0000313" key="3">
    <source>
        <dbReference type="Proteomes" id="UP001501081"/>
    </source>
</evidence>
<proteinExistence type="predicted"/>
<dbReference type="EMBL" id="BAABAK010000004">
    <property type="protein sequence ID" value="GAA3959134.1"/>
    <property type="molecule type" value="Genomic_DNA"/>
</dbReference>
<protein>
    <recommendedName>
        <fullName evidence="4">Protein SCO1/2</fullName>
    </recommendedName>
</protein>
<keyword evidence="1" id="KW-1133">Transmembrane helix</keyword>
<organism evidence="2 3">
    <name type="scientific">Pedobacter ginsengiterrae</name>
    <dbReference type="NCBI Taxonomy" id="871696"/>
    <lineage>
        <taxon>Bacteria</taxon>
        <taxon>Pseudomonadati</taxon>
        <taxon>Bacteroidota</taxon>
        <taxon>Sphingobacteriia</taxon>
        <taxon>Sphingobacteriales</taxon>
        <taxon>Sphingobacteriaceae</taxon>
        <taxon>Pedobacter</taxon>
    </lineage>
</organism>
<evidence type="ECO:0000313" key="2">
    <source>
        <dbReference type="EMBL" id="GAA3959134.1"/>
    </source>
</evidence>
<evidence type="ECO:0000256" key="1">
    <source>
        <dbReference type="SAM" id="Phobius"/>
    </source>
</evidence>
<keyword evidence="1" id="KW-0812">Transmembrane</keyword>
<dbReference type="RefSeq" id="WP_344765657.1">
    <property type="nucleotide sequence ID" value="NZ_BAABAK010000004.1"/>
</dbReference>